<name>A0AAN9R946_CANGL</name>
<organism evidence="1 2">
    <name type="scientific">Canavalia gladiata</name>
    <name type="common">Sword bean</name>
    <name type="synonym">Dolichos gladiatus</name>
    <dbReference type="NCBI Taxonomy" id="3824"/>
    <lineage>
        <taxon>Eukaryota</taxon>
        <taxon>Viridiplantae</taxon>
        <taxon>Streptophyta</taxon>
        <taxon>Embryophyta</taxon>
        <taxon>Tracheophyta</taxon>
        <taxon>Spermatophyta</taxon>
        <taxon>Magnoliopsida</taxon>
        <taxon>eudicotyledons</taxon>
        <taxon>Gunneridae</taxon>
        <taxon>Pentapetalae</taxon>
        <taxon>rosids</taxon>
        <taxon>fabids</taxon>
        <taxon>Fabales</taxon>
        <taxon>Fabaceae</taxon>
        <taxon>Papilionoideae</taxon>
        <taxon>50 kb inversion clade</taxon>
        <taxon>NPAAA clade</taxon>
        <taxon>indigoferoid/millettioid clade</taxon>
        <taxon>Phaseoleae</taxon>
        <taxon>Canavalia</taxon>
    </lineage>
</organism>
<reference evidence="1 2" key="1">
    <citation type="submission" date="2024-01" db="EMBL/GenBank/DDBJ databases">
        <title>The genomes of 5 underutilized Papilionoideae crops provide insights into root nodulation and disease resistanc.</title>
        <authorList>
            <person name="Jiang F."/>
        </authorList>
    </citation>
    <scope>NUCLEOTIDE SEQUENCE [LARGE SCALE GENOMIC DNA]</scope>
    <source>
        <strain evidence="1">LVBAO_FW01</strain>
        <tissue evidence="1">Leaves</tissue>
    </source>
</reference>
<evidence type="ECO:0000313" key="1">
    <source>
        <dbReference type="EMBL" id="KAK7358338.1"/>
    </source>
</evidence>
<dbReference type="Proteomes" id="UP001367508">
    <property type="component" value="Unassembled WGS sequence"/>
</dbReference>
<comment type="caution">
    <text evidence="1">The sequence shown here is derived from an EMBL/GenBank/DDBJ whole genome shotgun (WGS) entry which is preliminary data.</text>
</comment>
<accession>A0AAN9R946</accession>
<sequence>MASSKVFCRLSSRLQALSHSHNKFTKPSLSLHINPQSASARRLSRLPVALGSWESMMPLHSAVASSRLVSSLSIESLGWGLVPQVSCCKVAFPFDGRLMLMFSFVLRSSSFSLEFDVYAKAPSMFLGVALERSGFGPCLLG</sequence>
<dbReference type="AlphaFoldDB" id="A0AAN9R946"/>
<dbReference type="PANTHER" id="PTHR33156:SF73">
    <property type="entry name" value="PROTEIN NUCLEAR FUSION DEFECTIVE 6, CHLOROPLASTIC_MITOCHONDRIAL-LIKE"/>
    <property type="match status" value="1"/>
</dbReference>
<gene>
    <name evidence="1" type="ORF">VNO77_00265</name>
</gene>
<dbReference type="PANTHER" id="PTHR33156">
    <property type="entry name" value="OS02G0230000 PROTEIN"/>
    <property type="match status" value="1"/>
</dbReference>
<dbReference type="InterPro" id="IPR043459">
    <property type="entry name" value="NFD6/NOXY2-like"/>
</dbReference>
<evidence type="ECO:0000313" key="2">
    <source>
        <dbReference type="Proteomes" id="UP001367508"/>
    </source>
</evidence>
<proteinExistence type="predicted"/>
<keyword evidence="2" id="KW-1185">Reference proteome</keyword>
<protein>
    <submittedName>
        <fullName evidence="1">Uncharacterized protein</fullName>
    </submittedName>
</protein>
<dbReference type="EMBL" id="JAYMYQ010000001">
    <property type="protein sequence ID" value="KAK7358338.1"/>
    <property type="molecule type" value="Genomic_DNA"/>
</dbReference>